<evidence type="ECO:0000313" key="2">
    <source>
        <dbReference type="Proteomes" id="UP000007881"/>
    </source>
</evidence>
<proteinExistence type="predicted"/>
<gene>
    <name evidence="1" type="ordered locus">PSMK_19650</name>
</gene>
<reference evidence="1 2" key="1">
    <citation type="submission" date="2012-02" db="EMBL/GenBank/DDBJ databases">
        <title>Complete genome sequence of Phycisphaera mikurensis NBRC 102666.</title>
        <authorList>
            <person name="Ankai A."/>
            <person name="Hosoyama A."/>
            <person name="Terui Y."/>
            <person name="Sekine M."/>
            <person name="Fukai R."/>
            <person name="Kato Y."/>
            <person name="Nakamura S."/>
            <person name="Yamada-Narita S."/>
            <person name="Kawakoshi A."/>
            <person name="Fukunaga Y."/>
            <person name="Yamazaki S."/>
            <person name="Fujita N."/>
        </authorList>
    </citation>
    <scope>NUCLEOTIDE SEQUENCE [LARGE SCALE GENOMIC DNA]</scope>
    <source>
        <strain evidence="2">NBRC 102666 / KCTC 22515 / FYK2301M01</strain>
    </source>
</reference>
<dbReference type="HOGENOM" id="CLU_1757127_0_0_0"/>
<accession>I0IFT6</accession>
<evidence type="ECO:0000313" key="1">
    <source>
        <dbReference type="EMBL" id="BAM04124.1"/>
    </source>
</evidence>
<keyword evidence="2" id="KW-1185">Reference proteome</keyword>
<dbReference type="EMBL" id="AP012338">
    <property type="protein sequence ID" value="BAM04124.1"/>
    <property type="molecule type" value="Genomic_DNA"/>
</dbReference>
<dbReference type="AlphaFoldDB" id="I0IFT6"/>
<name>I0IFT6_PHYMF</name>
<organism evidence="1 2">
    <name type="scientific">Phycisphaera mikurensis (strain NBRC 102666 / KCTC 22515 / FYK2301M01)</name>
    <dbReference type="NCBI Taxonomy" id="1142394"/>
    <lineage>
        <taxon>Bacteria</taxon>
        <taxon>Pseudomonadati</taxon>
        <taxon>Planctomycetota</taxon>
        <taxon>Phycisphaerae</taxon>
        <taxon>Phycisphaerales</taxon>
        <taxon>Phycisphaeraceae</taxon>
        <taxon>Phycisphaera</taxon>
    </lineage>
</organism>
<dbReference type="Proteomes" id="UP000007881">
    <property type="component" value="Chromosome"/>
</dbReference>
<protein>
    <submittedName>
        <fullName evidence="1">Uncharacterized protein</fullName>
    </submittedName>
</protein>
<dbReference type="KEGG" id="phm:PSMK_19650"/>
<sequence length="148" mass="16146">MVAAGLVGFVLVSAAHALTGREHWPFSPYAMYSTPKADYQSDKLLLVAVDAAGEERWLLSAAELAPLNRAKVDAVLGRARRADGQGRSVAHAGPTLRRAFVDLVGVIERHHPEAAAFRLYHAVWEMDPAAANLRDPEVWDLLAEEPAR</sequence>
<dbReference type="STRING" id="1142394.PSMK_19650"/>